<dbReference type="EMBL" id="FODE01000009">
    <property type="protein sequence ID" value="SEN55545.1"/>
    <property type="molecule type" value="Genomic_DNA"/>
</dbReference>
<accession>A0A1H8HHD8</accession>
<dbReference type="InterPro" id="IPR014982">
    <property type="entry name" value="GSCFA"/>
</dbReference>
<evidence type="ECO:0000313" key="3">
    <source>
        <dbReference type="EMBL" id="SEN55545.1"/>
    </source>
</evidence>
<evidence type="ECO:0000259" key="2">
    <source>
        <dbReference type="Pfam" id="PF08885"/>
    </source>
</evidence>
<dbReference type="Proteomes" id="UP000199054">
    <property type="component" value="Unassembled WGS sequence"/>
</dbReference>
<evidence type="ECO:0000256" key="1">
    <source>
        <dbReference type="SAM" id="MobiDB-lite"/>
    </source>
</evidence>
<dbReference type="OrthoDB" id="369216at2"/>
<dbReference type="Pfam" id="PF08885">
    <property type="entry name" value="GSCFA"/>
    <property type="match status" value="1"/>
</dbReference>
<evidence type="ECO:0000313" key="4">
    <source>
        <dbReference type="Proteomes" id="UP000199054"/>
    </source>
</evidence>
<feature type="domain" description="GSCFA" evidence="2">
    <location>
        <begin position="41"/>
        <end position="309"/>
    </location>
</feature>
<reference evidence="3 4" key="1">
    <citation type="submission" date="2016-10" db="EMBL/GenBank/DDBJ databases">
        <authorList>
            <person name="de Groot N.N."/>
        </authorList>
    </citation>
    <scope>NUCLEOTIDE SEQUENCE [LARGE SCALE GENOMIC DNA]</scope>
    <source>
        <strain evidence="3 4">DSM 8512</strain>
    </source>
</reference>
<dbReference type="RefSeq" id="WP_090611427.1">
    <property type="nucleotide sequence ID" value="NZ_FODE01000009.1"/>
</dbReference>
<keyword evidence="4" id="KW-1185">Reference proteome</keyword>
<organism evidence="3 4">
    <name type="scientific">Paracoccus alcaliphilus</name>
    <dbReference type="NCBI Taxonomy" id="34002"/>
    <lineage>
        <taxon>Bacteria</taxon>
        <taxon>Pseudomonadati</taxon>
        <taxon>Pseudomonadota</taxon>
        <taxon>Alphaproteobacteria</taxon>
        <taxon>Rhodobacterales</taxon>
        <taxon>Paracoccaceae</taxon>
        <taxon>Paracoccus</taxon>
    </lineage>
</organism>
<sequence>MNPYSALPASAFWRSAVAEPARHDIAGLWQPKFLIERTDNVVTYGSCFAQHIGRALKARKYRWLSTENPPEDVSDETASEYNYRVFSSRTANIYTATLLLQWARWSFGKAEAPDEVWLDAGRAVDPFRPRIEPDGFASADEMRRMRGVTLRAFRKSVLEARYFVFTLGLTERWINGQGGYEYPMCPGTAGGRFDPEKHQFENLDYNRIVTALEEAFDIFRAANPGLRFILTVSPVPLTATASGQHVLTATTQSKSVLRAVAGHFADRCDDVDYFPSYEIITSPVFRGAFFEPNLRSVKPKGVDFVMNSFFRDMATKFGTGEAEAAPRRQSRPKRQPLADSADDLVCEEQLLAAFGDRK</sequence>
<gene>
    <name evidence="3" type="ORF">SAMN04489859_100984</name>
</gene>
<proteinExistence type="predicted"/>
<feature type="region of interest" description="Disordered" evidence="1">
    <location>
        <begin position="320"/>
        <end position="341"/>
    </location>
</feature>
<dbReference type="STRING" id="34002.SAMN04489859_100984"/>
<dbReference type="AlphaFoldDB" id="A0A1H8HHD8"/>
<name>A0A1H8HHD8_9RHOB</name>
<protein>
    <submittedName>
        <fullName evidence="3">GSCFA family protein</fullName>
    </submittedName>
</protein>